<name>A0A1U9JXE5_9BURK</name>
<evidence type="ECO:0000313" key="26">
    <source>
        <dbReference type="EMBL" id="HJH25016.1"/>
    </source>
</evidence>
<evidence type="ECO:0000256" key="16">
    <source>
        <dbReference type="ARBA" id="ARBA00023098"/>
    </source>
</evidence>
<dbReference type="GO" id="GO:0005886">
    <property type="term" value="C:plasma membrane"/>
    <property type="evidence" value="ECO:0007669"/>
    <property type="project" value="UniProtKB-SubCell"/>
</dbReference>
<evidence type="ECO:0000256" key="4">
    <source>
        <dbReference type="ARBA" id="ARBA00017575"/>
    </source>
</evidence>
<dbReference type="KEGG" id="phn:PAEH1_00495"/>
<evidence type="ECO:0000256" key="18">
    <source>
        <dbReference type="ARBA" id="ARBA00023209"/>
    </source>
</evidence>
<evidence type="ECO:0000256" key="17">
    <source>
        <dbReference type="ARBA" id="ARBA00023136"/>
    </source>
</evidence>
<feature type="active site" description="Proton acceptor" evidence="20">
    <location>
        <position position="77"/>
    </location>
</feature>
<evidence type="ECO:0000256" key="21">
    <source>
        <dbReference type="PIRSR" id="PIRSR600829-2"/>
    </source>
</evidence>
<feature type="binding site" evidence="22">
    <location>
        <begin position="102"/>
        <end position="103"/>
    </location>
    <ligand>
        <name>ATP</name>
        <dbReference type="ChEBI" id="CHEBI:30616"/>
    </ligand>
</feature>
<evidence type="ECO:0000256" key="11">
    <source>
        <dbReference type="ARBA" id="ARBA00022741"/>
    </source>
</evidence>
<keyword evidence="5" id="KW-1003">Cell membrane</keyword>
<keyword evidence="8 24" id="KW-0808">Transferase</keyword>
<evidence type="ECO:0000256" key="12">
    <source>
        <dbReference type="ARBA" id="ARBA00022777"/>
    </source>
</evidence>
<keyword evidence="18" id="KW-0594">Phospholipid biosynthesis</keyword>
<dbReference type="Proteomes" id="UP000700248">
    <property type="component" value="Unassembled WGS sequence"/>
</dbReference>
<proteinExistence type="inferred from homology"/>
<keyword evidence="16 24" id="KW-0443">Lipid metabolism</keyword>
<keyword evidence="11 22" id="KW-0547">Nucleotide-binding</keyword>
<evidence type="ECO:0000256" key="15">
    <source>
        <dbReference type="ARBA" id="ARBA00022989"/>
    </source>
</evidence>
<dbReference type="GO" id="GO:0005524">
    <property type="term" value="F:ATP binding"/>
    <property type="evidence" value="ECO:0007669"/>
    <property type="project" value="UniProtKB-KW"/>
</dbReference>
<feature type="binding site" evidence="23">
    <location>
        <position position="36"/>
    </location>
    <ligand>
        <name>a divalent metal cation</name>
        <dbReference type="ChEBI" id="CHEBI:60240"/>
    </ligand>
</feature>
<evidence type="ECO:0000256" key="24">
    <source>
        <dbReference type="RuleBase" id="RU363065"/>
    </source>
</evidence>
<dbReference type="PANTHER" id="PTHR34299">
    <property type="entry name" value="DIACYLGLYCEROL KINASE"/>
    <property type="match status" value="1"/>
</dbReference>
<evidence type="ECO:0000313" key="25">
    <source>
        <dbReference type="EMBL" id="AQS50399.1"/>
    </source>
</evidence>
<sequence>MDNQTPSPFKSHGGLTRIMRAFIYSLQGLKAAWQHEAAFRQECGLALILFPTAFWLGRDATEIFLLCLVLVLVLVAELINSAIEALADAISTEHHPLLGRAKDIGSAAVLLALIVVVAWWGWVVVDRFFL</sequence>
<feature type="binding site" evidence="22">
    <location>
        <position position="24"/>
    </location>
    <ligand>
        <name>ATP</name>
        <dbReference type="ChEBI" id="CHEBI:30616"/>
    </ligand>
</feature>
<evidence type="ECO:0000256" key="3">
    <source>
        <dbReference type="ARBA" id="ARBA00012133"/>
    </source>
</evidence>
<comment type="caution">
    <text evidence="24">Lacks conserved residue(s) required for the propagation of feature annotation.</text>
</comment>
<evidence type="ECO:0000256" key="5">
    <source>
        <dbReference type="ARBA" id="ARBA00022475"/>
    </source>
</evidence>
<accession>A0A1U9JXE5</accession>
<organism evidence="25 28">
    <name type="scientific">Paenalcaligenes hominis</name>
    <dbReference type="NCBI Taxonomy" id="643674"/>
    <lineage>
        <taxon>Bacteria</taxon>
        <taxon>Pseudomonadati</taxon>
        <taxon>Pseudomonadota</taxon>
        <taxon>Betaproteobacteria</taxon>
        <taxon>Burkholderiales</taxon>
        <taxon>Alcaligenaceae</taxon>
        <taxon>Paenalcaligenes</taxon>
    </lineage>
</organism>
<comment type="similarity">
    <text evidence="2 24">Belongs to the bacterial diacylglycerol kinase family.</text>
</comment>
<reference evidence="25 28" key="1">
    <citation type="submission" date="2017-01" db="EMBL/GenBank/DDBJ databases">
        <title>Complete Genome Sequence of Paenalcaligenes hominis, Isolated from a paraplegic Patient with neurogenic bladder.</title>
        <authorList>
            <person name="Mukhopadhyay R."/>
            <person name="Joaquin J."/>
            <person name="Hogue R."/>
            <person name="Kilaru A."/>
            <person name="Jospin G."/>
            <person name="Mars K."/>
            <person name="Eisen J.A."/>
            <person name="Chaturvedi V."/>
        </authorList>
    </citation>
    <scope>NUCLEOTIDE SEQUENCE [LARGE SCALE GENOMIC DNA]</scope>
    <source>
        <strain evidence="25 28">15S00501</strain>
    </source>
</reference>
<keyword evidence="13 22" id="KW-0067">ATP-binding</keyword>
<reference evidence="27 29" key="2">
    <citation type="submission" date="2020-03" db="EMBL/GenBank/DDBJ databases">
        <title>Genomic Encyclopedia of Type Strains, Phase IV (KMG-IV): sequencing the most valuable type-strain genomes for metagenomic binning, comparative biology and taxonomic classification.</title>
        <authorList>
            <person name="Goeker M."/>
        </authorList>
    </citation>
    <scope>NUCLEOTIDE SEQUENCE [LARGE SCALE GENOMIC DNA]</scope>
    <source>
        <strain evidence="27 29">DSM 26613</strain>
    </source>
</reference>
<feature type="binding site" evidence="21">
    <location>
        <position position="17"/>
    </location>
    <ligand>
        <name>substrate</name>
    </ligand>
</feature>
<reference evidence="26" key="4">
    <citation type="submission" date="2021-09" db="EMBL/GenBank/DDBJ databases">
        <authorList>
            <person name="Gilroy R."/>
        </authorList>
    </citation>
    <scope>NUCLEOTIDE SEQUENCE</scope>
    <source>
        <strain evidence="26">CHK175-13533</strain>
    </source>
</reference>
<evidence type="ECO:0000256" key="6">
    <source>
        <dbReference type="ARBA" id="ARBA00022516"/>
    </source>
</evidence>
<gene>
    <name evidence="27" type="ORF">GGR41_002145</name>
    <name evidence="26" type="ORF">K8U84_10730</name>
    <name evidence="25" type="ORF">PAEH1_00495</name>
</gene>
<evidence type="ECO:0000256" key="13">
    <source>
        <dbReference type="ARBA" id="ARBA00022840"/>
    </source>
</evidence>
<dbReference type="GO" id="GO:0004143">
    <property type="term" value="F:ATP-dependent diacylglycerol kinase activity"/>
    <property type="evidence" value="ECO:0007669"/>
    <property type="project" value="UniProtKB-EC"/>
</dbReference>
<feature type="binding site" evidence="23">
    <location>
        <position position="84"/>
    </location>
    <ligand>
        <name>a divalent metal cation</name>
        <dbReference type="ChEBI" id="CHEBI:60240"/>
    </ligand>
</feature>
<keyword evidence="12 24" id="KW-0418">Kinase</keyword>
<dbReference type="PANTHER" id="PTHR34299:SF1">
    <property type="entry name" value="DIACYLGLYCEROL KINASE"/>
    <property type="match status" value="1"/>
</dbReference>
<dbReference type="EMBL" id="JAATIZ010000004">
    <property type="protein sequence ID" value="NJB65890.1"/>
    <property type="molecule type" value="Genomic_DNA"/>
</dbReference>
<evidence type="ECO:0000256" key="2">
    <source>
        <dbReference type="ARBA" id="ARBA00005967"/>
    </source>
</evidence>
<protein>
    <recommendedName>
        <fullName evidence="4 24">Diacylglycerol kinase</fullName>
        <ecNumber evidence="3 24">2.7.1.107</ecNumber>
    </recommendedName>
</protein>
<comment type="function">
    <text evidence="24">Catalyzes the ATP-dependent phosphorylation of sn-l,2-diacylglycerol (DAG) to phosphatidic acid. Involved in the recycling of diacylglycerol produced as a by-product during membrane-derived oligosaccharide (MDO) biosynthesis.</text>
</comment>
<dbReference type="GO" id="GO:0046872">
    <property type="term" value="F:metal ion binding"/>
    <property type="evidence" value="ECO:0007669"/>
    <property type="project" value="UniProtKB-KW"/>
</dbReference>
<keyword evidence="10 23" id="KW-0479">Metal-binding</keyword>
<dbReference type="RefSeq" id="WP_077732938.1">
    <property type="nucleotide sequence ID" value="NZ_BMCQ01000005.1"/>
</dbReference>
<evidence type="ECO:0000256" key="20">
    <source>
        <dbReference type="PIRSR" id="PIRSR600829-1"/>
    </source>
</evidence>
<evidence type="ECO:0000256" key="9">
    <source>
        <dbReference type="ARBA" id="ARBA00022692"/>
    </source>
</evidence>
<feature type="binding site" evidence="21">
    <location>
        <position position="106"/>
    </location>
    <ligand>
        <name>substrate</name>
    </ligand>
</feature>
<keyword evidence="6" id="KW-0444">Lipid biosynthesis</keyword>
<keyword evidence="17 24" id="KW-0472">Membrane</keyword>
<evidence type="ECO:0000256" key="23">
    <source>
        <dbReference type="PIRSR" id="PIRSR600829-4"/>
    </source>
</evidence>
<evidence type="ECO:0000256" key="7">
    <source>
        <dbReference type="ARBA" id="ARBA00022519"/>
    </source>
</evidence>
<feature type="binding site" evidence="22">
    <location>
        <position position="84"/>
    </location>
    <ligand>
        <name>ATP</name>
        <dbReference type="ChEBI" id="CHEBI:30616"/>
    </ligand>
</feature>
<dbReference type="Proteomes" id="UP000783934">
    <property type="component" value="Unassembled WGS sequence"/>
</dbReference>
<feature type="binding site" evidence="21">
    <location>
        <position position="77"/>
    </location>
    <ligand>
        <name>substrate</name>
    </ligand>
</feature>
<evidence type="ECO:0000256" key="10">
    <source>
        <dbReference type="ARBA" id="ARBA00022723"/>
    </source>
</evidence>
<dbReference type="InterPro" id="IPR000829">
    <property type="entry name" value="DAGK"/>
</dbReference>
<keyword evidence="7 24" id="KW-0997">Cell inner membrane</keyword>
<dbReference type="OrthoDB" id="9796011at2"/>
<feature type="binding site" evidence="21">
    <location>
        <begin position="38"/>
        <end position="42"/>
    </location>
    <ligand>
        <name>substrate</name>
    </ligand>
</feature>
<comment type="catalytic activity">
    <reaction evidence="24">
        <text>a 1,2-diacyl-sn-glycerol + ATP = a 1,2-diacyl-sn-glycero-3-phosphate + ADP + H(+)</text>
        <dbReference type="Rhea" id="RHEA:10272"/>
        <dbReference type="ChEBI" id="CHEBI:15378"/>
        <dbReference type="ChEBI" id="CHEBI:17815"/>
        <dbReference type="ChEBI" id="CHEBI:30616"/>
        <dbReference type="ChEBI" id="CHEBI:58608"/>
        <dbReference type="ChEBI" id="CHEBI:456216"/>
        <dbReference type="EC" id="2.7.1.107"/>
    </reaction>
</comment>
<evidence type="ECO:0000313" key="27">
    <source>
        <dbReference type="EMBL" id="NJB65890.1"/>
    </source>
</evidence>
<dbReference type="Proteomes" id="UP000189369">
    <property type="component" value="Chromosome"/>
</dbReference>
<dbReference type="InterPro" id="IPR033718">
    <property type="entry name" value="DAGK_prok"/>
</dbReference>
<evidence type="ECO:0000256" key="1">
    <source>
        <dbReference type="ARBA" id="ARBA00004429"/>
    </source>
</evidence>
<feature type="transmembrane region" description="Helical" evidence="24">
    <location>
        <begin position="104"/>
        <end position="125"/>
    </location>
</feature>
<evidence type="ECO:0000256" key="19">
    <source>
        <dbReference type="ARBA" id="ARBA00023264"/>
    </source>
</evidence>
<keyword evidence="29" id="KW-1185">Reference proteome</keyword>
<keyword evidence="9 24" id="KW-0812">Transmembrane</keyword>
<dbReference type="AlphaFoldDB" id="A0A1U9JXE5"/>
<dbReference type="Pfam" id="PF01219">
    <property type="entry name" value="DAGK_prokar"/>
    <property type="match status" value="1"/>
</dbReference>
<dbReference type="CDD" id="cd14264">
    <property type="entry name" value="DAGK_IM"/>
    <property type="match status" value="1"/>
</dbReference>
<comment type="cofactor">
    <cofactor evidence="23">
        <name>Mg(2+)</name>
        <dbReference type="ChEBI" id="CHEBI:18420"/>
    </cofactor>
    <text evidence="23">Mn(2+), Zn(2+), Cd(2+) and Co(2+) support activity to lesser extents.</text>
</comment>
<evidence type="ECO:0000256" key="8">
    <source>
        <dbReference type="ARBA" id="ARBA00022679"/>
    </source>
</evidence>
<dbReference type="Gene3D" id="1.10.287.3610">
    <property type="match status" value="1"/>
</dbReference>
<feature type="transmembrane region" description="Helical" evidence="24">
    <location>
        <begin position="63"/>
        <end position="83"/>
    </location>
</feature>
<reference evidence="26" key="3">
    <citation type="journal article" date="2021" name="PeerJ">
        <title>Extensive microbial diversity within the chicken gut microbiome revealed by metagenomics and culture.</title>
        <authorList>
            <person name="Gilroy R."/>
            <person name="Ravi A."/>
            <person name="Getino M."/>
            <person name="Pursley I."/>
            <person name="Horton D.L."/>
            <person name="Alikhan N.F."/>
            <person name="Baker D."/>
            <person name="Gharbi K."/>
            <person name="Hall N."/>
            <person name="Watson M."/>
            <person name="Adriaenssens E.M."/>
            <person name="Foster-Nyarko E."/>
            <person name="Jarju S."/>
            <person name="Secka A."/>
            <person name="Antonio M."/>
            <person name="Oren A."/>
            <person name="Chaudhuri R.R."/>
            <person name="La Ragione R."/>
            <person name="Hildebrand F."/>
            <person name="Pallen M.J."/>
        </authorList>
    </citation>
    <scope>NUCLEOTIDE SEQUENCE</scope>
    <source>
        <strain evidence="26">CHK175-13533</strain>
    </source>
</reference>
<evidence type="ECO:0000313" key="29">
    <source>
        <dbReference type="Proteomes" id="UP000783934"/>
    </source>
</evidence>
<keyword evidence="15 24" id="KW-1133">Transmembrane helix</keyword>
<feature type="binding site" evidence="22">
    <location>
        <position position="17"/>
    </location>
    <ligand>
        <name>ATP</name>
        <dbReference type="ChEBI" id="CHEBI:30616"/>
    </ligand>
</feature>
<comment type="subcellular location">
    <subcellularLocation>
        <location evidence="1 24">Cell inner membrane</location>
        <topology evidence="1 24">Multi-pass membrane protein</topology>
    </subcellularLocation>
</comment>
<dbReference type="STRING" id="643674.PAEH1_00495"/>
<dbReference type="EMBL" id="DYTQ01000111">
    <property type="protein sequence ID" value="HJH25016.1"/>
    <property type="molecule type" value="Genomic_DNA"/>
</dbReference>
<dbReference type="GO" id="GO:0006654">
    <property type="term" value="P:phosphatidic acid biosynthetic process"/>
    <property type="evidence" value="ECO:0007669"/>
    <property type="project" value="InterPro"/>
</dbReference>
<evidence type="ECO:0000256" key="14">
    <source>
        <dbReference type="ARBA" id="ARBA00022842"/>
    </source>
</evidence>
<evidence type="ECO:0000313" key="28">
    <source>
        <dbReference type="Proteomes" id="UP000189369"/>
    </source>
</evidence>
<dbReference type="EMBL" id="CP019697">
    <property type="protein sequence ID" value="AQS50399.1"/>
    <property type="molecule type" value="Genomic_DNA"/>
</dbReference>
<dbReference type="InterPro" id="IPR036945">
    <property type="entry name" value="DAGK_sf"/>
</dbReference>
<feature type="binding site" evidence="22">
    <location>
        <begin position="93"/>
        <end position="95"/>
    </location>
    <ligand>
        <name>ATP</name>
        <dbReference type="ChEBI" id="CHEBI:30616"/>
    </ligand>
</feature>
<keyword evidence="14 23" id="KW-0460">Magnesium</keyword>
<evidence type="ECO:0000256" key="22">
    <source>
        <dbReference type="PIRSR" id="PIRSR600829-3"/>
    </source>
</evidence>
<dbReference type="EC" id="2.7.1.107" evidence="3 24"/>
<keyword evidence="19 24" id="KW-1208">Phospholipid metabolism</keyword>
<feature type="binding site" evidence="22">
    <location>
        <position position="36"/>
    </location>
    <ligand>
        <name>ATP</name>
        <dbReference type="ChEBI" id="CHEBI:30616"/>
    </ligand>
</feature>